<accession>A0ACB9E9C5</accession>
<reference evidence="1 2" key="2">
    <citation type="journal article" date="2022" name="Mol. Ecol. Resour.">
        <title>The genomes of chicory, endive, great burdock and yacon provide insights into Asteraceae paleo-polyploidization history and plant inulin production.</title>
        <authorList>
            <person name="Fan W."/>
            <person name="Wang S."/>
            <person name="Wang H."/>
            <person name="Wang A."/>
            <person name="Jiang F."/>
            <person name="Liu H."/>
            <person name="Zhao H."/>
            <person name="Xu D."/>
            <person name="Zhang Y."/>
        </authorList>
    </citation>
    <scope>NUCLEOTIDE SEQUENCE [LARGE SCALE GENOMIC DNA]</scope>
    <source>
        <strain evidence="2">cv. Yunnan</strain>
        <tissue evidence="1">Leaves</tissue>
    </source>
</reference>
<gene>
    <name evidence="1" type="ORF">L1987_55246</name>
</gene>
<comment type="caution">
    <text evidence="1">The sequence shown here is derived from an EMBL/GenBank/DDBJ whole genome shotgun (WGS) entry which is preliminary data.</text>
</comment>
<reference evidence="2" key="1">
    <citation type="journal article" date="2022" name="Mol. Ecol. Resour.">
        <title>The genomes of chicory, endive, great burdock and yacon provide insights into Asteraceae palaeo-polyploidization history and plant inulin production.</title>
        <authorList>
            <person name="Fan W."/>
            <person name="Wang S."/>
            <person name="Wang H."/>
            <person name="Wang A."/>
            <person name="Jiang F."/>
            <person name="Liu H."/>
            <person name="Zhao H."/>
            <person name="Xu D."/>
            <person name="Zhang Y."/>
        </authorList>
    </citation>
    <scope>NUCLEOTIDE SEQUENCE [LARGE SCALE GENOMIC DNA]</scope>
    <source>
        <strain evidence="2">cv. Yunnan</strain>
    </source>
</reference>
<sequence>MGSRRMHWTMIAYARRQFHIKQTKYDNISFVRLNCLFICFMYYVLSLTLYLFQYFNSREDFVDWSKKRGREHGCVIVVSRSRKKDVELGCNRGGEHNCRGIVRRTESIKKSCPFKLIGRYIGKSNSWRFDVTDETHNHDPVVFEEGHAQLRKMSAGEIDLVERLHRQHVRARQVLAVIREEFPCSRCVVQDIYNATTKIRAESKIGLTPMQELENLLQSEEFVYHTRENPSTNVVEDVLFCHPTSYKMWRAFPHLMLVDTTYKTNMYDIPFVQFIGVTSISKSFCIAHTFISRERQDNFTWVLERIKDILDGCVEPCVIVTDRDVALMSSCDIVFPSATKNLCMWNIMENITRRWKGFFKVNIWKDFSYWWKVLCESPMDALYDYNCTKMEEKLNEDGKQDKIFILNVSLKIYLFIS</sequence>
<dbReference type="Proteomes" id="UP001056120">
    <property type="component" value="Linkage Group LG18"/>
</dbReference>
<evidence type="ECO:0000313" key="2">
    <source>
        <dbReference type="Proteomes" id="UP001056120"/>
    </source>
</evidence>
<protein>
    <submittedName>
        <fullName evidence="1">Uncharacterized protein</fullName>
    </submittedName>
</protein>
<organism evidence="1 2">
    <name type="scientific">Smallanthus sonchifolius</name>
    <dbReference type="NCBI Taxonomy" id="185202"/>
    <lineage>
        <taxon>Eukaryota</taxon>
        <taxon>Viridiplantae</taxon>
        <taxon>Streptophyta</taxon>
        <taxon>Embryophyta</taxon>
        <taxon>Tracheophyta</taxon>
        <taxon>Spermatophyta</taxon>
        <taxon>Magnoliopsida</taxon>
        <taxon>eudicotyledons</taxon>
        <taxon>Gunneridae</taxon>
        <taxon>Pentapetalae</taxon>
        <taxon>asterids</taxon>
        <taxon>campanulids</taxon>
        <taxon>Asterales</taxon>
        <taxon>Asteraceae</taxon>
        <taxon>Asteroideae</taxon>
        <taxon>Heliantheae alliance</taxon>
        <taxon>Millerieae</taxon>
        <taxon>Smallanthus</taxon>
    </lineage>
</organism>
<proteinExistence type="predicted"/>
<name>A0ACB9E9C5_9ASTR</name>
<evidence type="ECO:0000313" key="1">
    <source>
        <dbReference type="EMBL" id="KAI3755445.1"/>
    </source>
</evidence>
<dbReference type="EMBL" id="CM042035">
    <property type="protein sequence ID" value="KAI3755445.1"/>
    <property type="molecule type" value="Genomic_DNA"/>
</dbReference>
<keyword evidence="2" id="KW-1185">Reference proteome</keyword>